<dbReference type="InterPro" id="IPR057321">
    <property type="entry name" value="RFX1-4/6/8-like_BCD"/>
</dbReference>
<dbReference type="GO" id="GO:0000981">
    <property type="term" value="F:DNA-binding transcription factor activity, RNA polymerase II-specific"/>
    <property type="evidence" value="ECO:0007669"/>
    <property type="project" value="TreeGrafter"/>
</dbReference>
<reference evidence="2" key="2">
    <citation type="submission" date="2025-08" db="UniProtKB">
        <authorList>
            <consortium name="Ensembl"/>
        </authorList>
    </citation>
    <scope>IDENTIFICATION</scope>
</reference>
<protein>
    <recommendedName>
        <fullName evidence="1">RFX1-4/6/8-like BCD domain-containing protein</fullName>
    </recommendedName>
</protein>
<accession>A0A4W5LAN8</accession>
<organism evidence="2 3">
    <name type="scientific">Hucho hucho</name>
    <name type="common">huchen</name>
    <dbReference type="NCBI Taxonomy" id="62062"/>
    <lineage>
        <taxon>Eukaryota</taxon>
        <taxon>Metazoa</taxon>
        <taxon>Chordata</taxon>
        <taxon>Craniata</taxon>
        <taxon>Vertebrata</taxon>
        <taxon>Euteleostomi</taxon>
        <taxon>Actinopterygii</taxon>
        <taxon>Neopterygii</taxon>
        <taxon>Teleostei</taxon>
        <taxon>Protacanthopterygii</taxon>
        <taxon>Salmoniformes</taxon>
        <taxon>Salmonidae</taxon>
        <taxon>Salmoninae</taxon>
        <taxon>Hucho</taxon>
    </lineage>
</organism>
<proteinExistence type="predicted"/>
<name>A0A4W5LAN8_9TELE</name>
<dbReference type="PANTHER" id="PTHR12619:SF23">
    <property type="entry name" value="MHC CLASS II REGULATORY FACTOR RFX1"/>
    <property type="match status" value="1"/>
</dbReference>
<evidence type="ECO:0000259" key="1">
    <source>
        <dbReference type="Pfam" id="PF25340"/>
    </source>
</evidence>
<sequence length="78" mass="9145">MYLYCCNRHDESEKRLPKDCLVILCKYDPVLRWSRDCDNTLYQGLVEVLIPDVLRPIPSALTQAIRNFAKSLESWLTN</sequence>
<dbReference type="InterPro" id="IPR039779">
    <property type="entry name" value="RFX-like"/>
</dbReference>
<feature type="domain" description="RFX1-4/6/8-like BCD" evidence="1">
    <location>
        <begin position="15"/>
        <end position="78"/>
    </location>
</feature>
<dbReference type="AlphaFoldDB" id="A0A4W5LAN8"/>
<evidence type="ECO:0000313" key="2">
    <source>
        <dbReference type="Ensembl" id="ENSHHUP00000022887.1"/>
    </source>
</evidence>
<evidence type="ECO:0000313" key="3">
    <source>
        <dbReference type="Proteomes" id="UP000314982"/>
    </source>
</evidence>
<dbReference type="Proteomes" id="UP000314982">
    <property type="component" value="Unassembled WGS sequence"/>
</dbReference>
<dbReference type="PANTHER" id="PTHR12619">
    <property type="entry name" value="RFX TRANSCRIPTION FACTOR FAMILY"/>
    <property type="match status" value="1"/>
</dbReference>
<keyword evidence="3" id="KW-1185">Reference proteome</keyword>
<reference evidence="2" key="3">
    <citation type="submission" date="2025-09" db="UniProtKB">
        <authorList>
            <consortium name="Ensembl"/>
        </authorList>
    </citation>
    <scope>IDENTIFICATION</scope>
</reference>
<dbReference type="Pfam" id="PF25340">
    <property type="entry name" value="BCD_RFX"/>
    <property type="match status" value="1"/>
</dbReference>
<dbReference type="Ensembl" id="ENSHHUT00000023751.1">
    <property type="protein sequence ID" value="ENSHHUP00000022887.1"/>
    <property type="gene ID" value="ENSHHUG00000014341.1"/>
</dbReference>
<reference evidence="3" key="1">
    <citation type="submission" date="2018-06" db="EMBL/GenBank/DDBJ databases">
        <title>Genome assembly of Danube salmon.</title>
        <authorList>
            <person name="Macqueen D.J."/>
            <person name="Gundappa M.K."/>
        </authorList>
    </citation>
    <scope>NUCLEOTIDE SEQUENCE [LARGE SCALE GENOMIC DNA]</scope>
</reference>
<dbReference type="GeneTree" id="ENSGT01050000244879"/>
<dbReference type="GO" id="GO:0000978">
    <property type="term" value="F:RNA polymerase II cis-regulatory region sequence-specific DNA binding"/>
    <property type="evidence" value="ECO:0007669"/>
    <property type="project" value="TreeGrafter"/>
</dbReference>